<dbReference type="SMART" id="SM00524">
    <property type="entry name" value="DWB"/>
    <property type="match status" value="1"/>
</dbReference>
<evidence type="ECO:0000256" key="2">
    <source>
        <dbReference type="ARBA" id="ARBA00022490"/>
    </source>
</evidence>
<proteinExistence type="inferred from homology"/>
<dbReference type="SUPFAM" id="SSF56366">
    <property type="entry name" value="SMAD MH1 domain"/>
    <property type="match status" value="1"/>
</dbReference>
<evidence type="ECO:0000256" key="8">
    <source>
        <dbReference type="RuleBase" id="RU361195"/>
    </source>
</evidence>
<dbReference type="GO" id="GO:0046872">
    <property type="term" value="F:metal ion binding"/>
    <property type="evidence" value="ECO:0007669"/>
    <property type="project" value="UniProtKB-KW"/>
</dbReference>
<organism evidence="12">
    <name type="scientific">Arion vulgaris</name>
    <dbReference type="NCBI Taxonomy" id="1028688"/>
    <lineage>
        <taxon>Eukaryota</taxon>
        <taxon>Metazoa</taxon>
        <taxon>Spiralia</taxon>
        <taxon>Lophotrochozoa</taxon>
        <taxon>Mollusca</taxon>
        <taxon>Gastropoda</taxon>
        <taxon>Heterobranchia</taxon>
        <taxon>Euthyneura</taxon>
        <taxon>Panpulmonata</taxon>
        <taxon>Eupulmonata</taxon>
        <taxon>Stylommatophora</taxon>
        <taxon>Helicina</taxon>
        <taxon>Arionoidea</taxon>
        <taxon>Arionidae</taxon>
        <taxon>Arion</taxon>
    </lineage>
</organism>
<keyword evidence="3" id="KW-0479">Metal-binding</keyword>
<evidence type="ECO:0000256" key="9">
    <source>
        <dbReference type="SAM" id="MobiDB-lite"/>
    </source>
</evidence>
<dbReference type="GO" id="GO:0070411">
    <property type="term" value="F:I-SMAD binding"/>
    <property type="evidence" value="ECO:0007669"/>
    <property type="project" value="TreeGrafter"/>
</dbReference>
<dbReference type="GO" id="GO:0071144">
    <property type="term" value="C:heteromeric SMAD protein complex"/>
    <property type="evidence" value="ECO:0007669"/>
    <property type="project" value="TreeGrafter"/>
</dbReference>
<name>A0A0B6ZY95_9EUPU</name>
<dbReference type="PANTHER" id="PTHR13703">
    <property type="entry name" value="SMAD"/>
    <property type="match status" value="1"/>
</dbReference>
<evidence type="ECO:0000313" key="12">
    <source>
        <dbReference type="EMBL" id="CEK72730.1"/>
    </source>
</evidence>
<dbReference type="Gene3D" id="3.90.520.10">
    <property type="entry name" value="SMAD MH1 domain"/>
    <property type="match status" value="1"/>
</dbReference>
<dbReference type="Pfam" id="PF03165">
    <property type="entry name" value="MH1"/>
    <property type="match status" value="1"/>
</dbReference>
<dbReference type="GO" id="GO:0000978">
    <property type="term" value="F:RNA polymerase II cis-regulatory region sequence-specific DNA binding"/>
    <property type="evidence" value="ECO:0007669"/>
    <property type="project" value="TreeGrafter"/>
</dbReference>
<evidence type="ECO:0000259" key="11">
    <source>
        <dbReference type="PROSITE" id="PS51076"/>
    </source>
</evidence>
<keyword evidence="7 8" id="KW-0539">Nucleus</keyword>
<dbReference type="InterPro" id="IPR013019">
    <property type="entry name" value="MAD_homology_MH1"/>
</dbReference>
<dbReference type="GO" id="GO:0009653">
    <property type="term" value="P:anatomical structure morphogenesis"/>
    <property type="evidence" value="ECO:0007669"/>
    <property type="project" value="TreeGrafter"/>
</dbReference>
<comment type="similarity">
    <text evidence="1 8">Belongs to the dwarfin/SMAD family.</text>
</comment>
<comment type="subcellular location">
    <subcellularLocation>
        <location evidence="8">Cytoplasm</location>
    </subcellularLocation>
    <subcellularLocation>
        <location evidence="8">Nucleus</location>
    </subcellularLocation>
</comment>
<dbReference type="EMBL" id="HACG01025865">
    <property type="protein sequence ID" value="CEK72730.1"/>
    <property type="molecule type" value="Transcribed_RNA"/>
</dbReference>
<dbReference type="GO" id="GO:0030154">
    <property type="term" value="P:cell differentiation"/>
    <property type="evidence" value="ECO:0007669"/>
    <property type="project" value="TreeGrafter"/>
</dbReference>
<dbReference type="Pfam" id="PF03166">
    <property type="entry name" value="MH2"/>
    <property type="match status" value="1"/>
</dbReference>
<dbReference type="GO" id="GO:0000981">
    <property type="term" value="F:DNA-binding transcription factor activity, RNA polymerase II-specific"/>
    <property type="evidence" value="ECO:0007669"/>
    <property type="project" value="TreeGrafter"/>
</dbReference>
<dbReference type="AlphaFoldDB" id="A0A0B6ZY95"/>
<dbReference type="GO" id="GO:0005737">
    <property type="term" value="C:cytoplasm"/>
    <property type="evidence" value="ECO:0007669"/>
    <property type="project" value="UniProtKB-SubCell"/>
</dbReference>
<dbReference type="PROSITE" id="PS51075">
    <property type="entry name" value="MH1"/>
    <property type="match status" value="1"/>
</dbReference>
<keyword evidence="4" id="KW-0862">Zinc</keyword>
<accession>A0A0B6ZY95</accession>
<gene>
    <name evidence="12" type="primary">ORF83702</name>
</gene>
<keyword evidence="2 8" id="KW-0963">Cytoplasm</keyword>
<dbReference type="InterPro" id="IPR036578">
    <property type="entry name" value="SMAD_MH1_sf"/>
</dbReference>
<protein>
    <recommendedName>
        <fullName evidence="8">Mothers against decapentaplegic homolog</fullName>
        <shortName evidence="8">MAD homolog</shortName>
        <shortName evidence="8">Mothers against DPP homolog</shortName>
    </recommendedName>
    <alternativeName>
        <fullName evidence="8">SMAD family member</fullName>
    </alternativeName>
</protein>
<sequence>MTSSLSNIFTFKSPAVKRLLGWKQGDEEEKWAEKAVDSLIKKLKKKKGALEDLEKALSYTDPHTKCVTIQRSLDGRLQVSHRKGLPHVIYCRVWRWPDLQSHHELKPLDSCGYPFSAKQKEVCINPYHYRRVESPVLPPVLVPRYSEYPTHGALPPFQQIPEPSMPHNITYPFPQQHSPQSPGSGPGSPSGIPGDTPPPAYQTHDDDQKNQSGSQPMDITNLQHNPAHSGSSIPNQGFSLSKLAPRIIKGPRLPIGPDKQAVNYQEPHYWCNIVYYELNNRVGEQFQASSNSIIVDGFTDPSRTDRFCLGLLSNVNRNSTIENTRRHIGRGVHLYYVGGEVYAECQSDSSIFVQSRNCNYSHGFHPTTVCKIPPNCSLKIFNNQEFAALLSQSVNHGFEAVYELNKMCIIRMSFVKGWGAEYHRQDVTSTPCWIELHLNGPLQWLDKVLTQMGSPLNPISSVS</sequence>
<feature type="domain" description="MH1" evidence="10">
    <location>
        <begin position="14"/>
        <end position="138"/>
    </location>
</feature>
<dbReference type="GO" id="GO:0030509">
    <property type="term" value="P:BMP signaling pathway"/>
    <property type="evidence" value="ECO:0007669"/>
    <property type="project" value="TreeGrafter"/>
</dbReference>
<reference evidence="12" key="1">
    <citation type="submission" date="2014-12" db="EMBL/GenBank/DDBJ databases">
        <title>Insight into the proteome of Arion vulgaris.</title>
        <authorList>
            <person name="Aradska J."/>
            <person name="Bulat T."/>
            <person name="Smidak R."/>
            <person name="Sarate P."/>
            <person name="Gangsoo J."/>
            <person name="Sialana F."/>
            <person name="Bilban M."/>
            <person name="Lubec G."/>
        </authorList>
    </citation>
    <scope>NUCLEOTIDE SEQUENCE</scope>
    <source>
        <tissue evidence="12">Skin</tissue>
    </source>
</reference>
<feature type="domain" description="MH2" evidence="11">
    <location>
        <begin position="270"/>
        <end position="463"/>
    </location>
</feature>
<evidence type="ECO:0000256" key="5">
    <source>
        <dbReference type="ARBA" id="ARBA00023015"/>
    </source>
</evidence>
<dbReference type="PROSITE" id="PS51076">
    <property type="entry name" value="MH2"/>
    <property type="match status" value="1"/>
</dbReference>
<dbReference type="FunFam" id="2.60.200.10:FF:000001">
    <property type="entry name" value="Mothers against decapentaplegic homolog"/>
    <property type="match status" value="1"/>
</dbReference>
<dbReference type="GO" id="GO:0060395">
    <property type="term" value="P:SMAD protein signal transduction"/>
    <property type="evidence" value="ECO:0007669"/>
    <property type="project" value="TreeGrafter"/>
</dbReference>
<dbReference type="InterPro" id="IPR017855">
    <property type="entry name" value="SMAD-like_dom_sf"/>
</dbReference>
<evidence type="ECO:0000256" key="4">
    <source>
        <dbReference type="ARBA" id="ARBA00022833"/>
    </source>
</evidence>
<keyword evidence="5 8" id="KW-0805">Transcription regulation</keyword>
<evidence type="ECO:0000256" key="7">
    <source>
        <dbReference type="ARBA" id="ARBA00023242"/>
    </source>
</evidence>
<feature type="region of interest" description="Disordered" evidence="9">
    <location>
        <begin position="153"/>
        <end position="236"/>
    </location>
</feature>
<evidence type="ECO:0000256" key="6">
    <source>
        <dbReference type="ARBA" id="ARBA00023163"/>
    </source>
</evidence>
<evidence type="ECO:0000259" key="10">
    <source>
        <dbReference type="PROSITE" id="PS51075"/>
    </source>
</evidence>
<evidence type="ECO:0000256" key="3">
    <source>
        <dbReference type="ARBA" id="ARBA00022723"/>
    </source>
</evidence>
<keyword evidence="6 8" id="KW-0804">Transcription</keyword>
<dbReference type="InterPro" id="IPR013790">
    <property type="entry name" value="Dwarfin"/>
</dbReference>
<dbReference type="InterPro" id="IPR003619">
    <property type="entry name" value="MAD_homology1_Dwarfin-type"/>
</dbReference>
<evidence type="ECO:0000256" key="1">
    <source>
        <dbReference type="ARBA" id="ARBA00005545"/>
    </source>
</evidence>
<dbReference type="SMART" id="SM00523">
    <property type="entry name" value="DWA"/>
    <property type="match status" value="1"/>
</dbReference>
<dbReference type="SUPFAM" id="SSF49879">
    <property type="entry name" value="SMAD/FHA domain"/>
    <property type="match status" value="1"/>
</dbReference>
<feature type="compositionally biased region" description="Low complexity" evidence="9">
    <location>
        <begin position="172"/>
        <end position="194"/>
    </location>
</feature>
<dbReference type="PANTHER" id="PTHR13703:SF61">
    <property type="entry name" value="PROTEIN MOTHERS AGAINST DPP"/>
    <property type="match status" value="1"/>
</dbReference>
<dbReference type="Gene3D" id="2.60.200.10">
    <property type="match status" value="1"/>
</dbReference>
<dbReference type="InterPro" id="IPR008984">
    <property type="entry name" value="SMAD_FHA_dom_sf"/>
</dbReference>
<dbReference type="FunFam" id="3.90.520.10:FF:000001">
    <property type="entry name" value="Mothers against decapentaplegic homolog"/>
    <property type="match status" value="1"/>
</dbReference>
<feature type="compositionally biased region" description="Polar residues" evidence="9">
    <location>
        <begin position="210"/>
        <end position="236"/>
    </location>
</feature>
<dbReference type="InterPro" id="IPR001132">
    <property type="entry name" value="SMAD_dom_Dwarfin-type"/>
</dbReference>